<dbReference type="EMBL" id="NPDZ01000006">
    <property type="protein sequence ID" value="PJZ73159.1"/>
    <property type="molecule type" value="Genomic_DNA"/>
</dbReference>
<evidence type="ECO:0000313" key="2">
    <source>
        <dbReference type="EMBL" id="PJZ69859.1"/>
    </source>
</evidence>
<dbReference type="AlphaFoldDB" id="A0A2M9ZMD0"/>
<evidence type="ECO:0000313" key="3">
    <source>
        <dbReference type="EMBL" id="PJZ73159.1"/>
    </source>
</evidence>
<keyword evidence="4" id="KW-1185">Reference proteome</keyword>
<dbReference type="PANTHER" id="PTHR34580">
    <property type="match status" value="1"/>
</dbReference>
<dbReference type="Proteomes" id="UP000231990">
    <property type="component" value="Unassembled WGS sequence"/>
</dbReference>
<dbReference type="PANTHER" id="PTHR34580:SF3">
    <property type="entry name" value="PROTEIN PAFB"/>
    <property type="match status" value="1"/>
</dbReference>
<dbReference type="InterPro" id="IPR051534">
    <property type="entry name" value="CBASS_pafABC_assoc_protein"/>
</dbReference>
<name>A0A2M9ZMD0_9LEPT</name>
<evidence type="ECO:0000313" key="4">
    <source>
        <dbReference type="Proteomes" id="UP000231962"/>
    </source>
</evidence>
<dbReference type="EMBL" id="NPDY01000007">
    <property type="protein sequence ID" value="PJZ69859.1"/>
    <property type="molecule type" value="Genomic_DNA"/>
</dbReference>
<dbReference type="PROSITE" id="PS52050">
    <property type="entry name" value="WYL"/>
    <property type="match status" value="1"/>
</dbReference>
<dbReference type="Pfam" id="PF13280">
    <property type="entry name" value="WYL"/>
    <property type="match status" value="1"/>
</dbReference>
<dbReference type="InterPro" id="IPR026881">
    <property type="entry name" value="WYL_dom"/>
</dbReference>
<evidence type="ECO:0000259" key="1">
    <source>
        <dbReference type="Pfam" id="PF13280"/>
    </source>
</evidence>
<sequence>MNPTESRILTLLFNFFQYPEGLTLSSLKRIMSEFYQNENQDSDRRKLSRDIQELEELGFHIRYYPQKNEQDFVYVLEKDNFIKSLRFSPDELREMSAILLEAYTKSPRLEYYSTAQKIFAGDLGYFPELSEEPKEASEDLGEVAFIVLEALRNRTPIKMKYYKTVPEESYFIEVDPIRILRKGGEDYYLLGLDRASKTKKRFILPKILKAEPLQGDFLYQAKGANRETWEDQIVHAGLFPVHDPKSVVWNCREESLLKVKLFLSGMHFEENGLEIKFNSRNLEGLLPFLWKEPNSLVSIEPVELRELYLSSLKRLSDFYREL</sequence>
<feature type="domain" description="WYL" evidence="1">
    <location>
        <begin position="147"/>
        <end position="211"/>
    </location>
</feature>
<gene>
    <name evidence="2" type="ORF">CH360_09520</name>
    <name evidence="3" type="ORF">CH373_10715</name>
</gene>
<reference evidence="4 5" key="1">
    <citation type="submission" date="2017-07" db="EMBL/GenBank/DDBJ databases">
        <title>Leptospira spp. isolated from tropical soils.</title>
        <authorList>
            <person name="Thibeaux R."/>
            <person name="Iraola G."/>
            <person name="Ferres I."/>
            <person name="Bierque E."/>
            <person name="Girault D."/>
            <person name="Soupe-Gilbert M.-E."/>
            <person name="Picardeau M."/>
            <person name="Goarant C."/>
        </authorList>
    </citation>
    <scope>NUCLEOTIDE SEQUENCE [LARGE SCALE GENOMIC DNA]</scope>
    <source>
        <strain evidence="3 5">FH1-B-B1</strain>
        <strain evidence="2 4">FH1-B-C1</strain>
    </source>
</reference>
<dbReference type="Proteomes" id="UP000231962">
    <property type="component" value="Unassembled WGS sequence"/>
</dbReference>
<dbReference type="OrthoDB" id="341756at2"/>
<proteinExistence type="predicted"/>
<protein>
    <submittedName>
        <fullName evidence="3">Transcriptional regulator</fullName>
    </submittedName>
</protein>
<accession>A0A2M9ZMD0</accession>
<evidence type="ECO:0000313" key="5">
    <source>
        <dbReference type="Proteomes" id="UP000231990"/>
    </source>
</evidence>
<comment type="caution">
    <text evidence="3">The sequence shown here is derived from an EMBL/GenBank/DDBJ whole genome shotgun (WGS) entry which is preliminary data.</text>
</comment>
<organism evidence="3 5">
    <name type="scientific">Leptospira perolatii</name>
    <dbReference type="NCBI Taxonomy" id="2023191"/>
    <lineage>
        <taxon>Bacteria</taxon>
        <taxon>Pseudomonadati</taxon>
        <taxon>Spirochaetota</taxon>
        <taxon>Spirochaetia</taxon>
        <taxon>Leptospirales</taxon>
        <taxon>Leptospiraceae</taxon>
        <taxon>Leptospira</taxon>
    </lineage>
</organism>